<dbReference type="InterPro" id="IPR001064">
    <property type="entry name" value="Beta/gamma_crystallin"/>
</dbReference>
<comment type="similarity">
    <text evidence="2">Belongs to the beta/gamma-crystallin family.</text>
</comment>
<evidence type="ECO:0000256" key="1">
    <source>
        <dbReference type="ARBA" id="ARBA00004370"/>
    </source>
</evidence>
<evidence type="ECO:0000256" key="4">
    <source>
        <dbReference type="ARBA" id="ARBA00023136"/>
    </source>
</evidence>
<comment type="caution">
    <text evidence="8">The sequence shown here is derived from an EMBL/GenBank/DDBJ whole genome shotgun (WGS) entry which is preliminary data.</text>
</comment>
<evidence type="ECO:0000259" key="7">
    <source>
        <dbReference type="PROSITE" id="PS50915"/>
    </source>
</evidence>
<evidence type="ECO:0000256" key="6">
    <source>
        <dbReference type="SAM" id="SignalP"/>
    </source>
</evidence>
<sequence length="265" mass="28567">MSTTLKTALVLTAAAILAGHAAAEATFYQRESFNGRAFSTYSPVSNLARYGLNDRASSVIVDRQRYEVCDDANYRGRCVVLRPGSYPSLSAMGLNNSVSSVRPISWDTRIDDGRYAPPPVVVHDYRRRGGEALYQARVVAVRAVVGPPEQRCWIERERVPDGPNVGGAVVGAVLGGILGHQIGAGTGRDVATVGGAVAGAAIGAQVDDGRPNTTRVQRCATVRADERPDYWDVIYVFRGTEHHVQMQSPPGRSVTVNRYGEPREA</sequence>
<feature type="signal peptide" evidence="6">
    <location>
        <begin position="1"/>
        <end position="23"/>
    </location>
</feature>
<dbReference type="SMART" id="SM00247">
    <property type="entry name" value="XTALbg"/>
    <property type="match status" value="1"/>
</dbReference>
<evidence type="ECO:0000256" key="5">
    <source>
        <dbReference type="SAM" id="MobiDB-lite"/>
    </source>
</evidence>
<protein>
    <submittedName>
        <fullName evidence="8">Beta/gamma crystallin-related protein</fullName>
    </submittedName>
</protein>
<dbReference type="SUPFAM" id="SSF49695">
    <property type="entry name" value="gamma-Crystallin-like"/>
    <property type="match status" value="1"/>
</dbReference>
<dbReference type="Gene3D" id="2.60.20.10">
    <property type="entry name" value="Crystallins"/>
    <property type="match status" value="1"/>
</dbReference>
<comment type="subcellular location">
    <subcellularLocation>
        <location evidence="1">Membrane</location>
    </subcellularLocation>
</comment>
<feature type="chain" id="PRO_5045215916" evidence="6">
    <location>
        <begin position="24"/>
        <end position="265"/>
    </location>
</feature>
<dbReference type="PANTHER" id="PTHR35603:SF2">
    <property type="entry name" value="OUTER MEMBRANE LIPOPROTEIN"/>
    <property type="match status" value="1"/>
</dbReference>
<dbReference type="PANTHER" id="PTHR35603">
    <property type="match status" value="1"/>
</dbReference>
<keyword evidence="4" id="KW-0472">Membrane</keyword>
<dbReference type="Proteomes" id="UP001371218">
    <property type="component" value="Unassembled WGS sequence"/>
</dbReference>
<gene>
    <name evidence="8" type="ORF">AACH06_10950</name>
</gene>
<evidence type="ECO:0000313" key="8">
    <source>
        <dbReference type="EMBL" id="MEK8031336.1"/>
    </source>
</evidence>
<dbReference type="RefSeq" id="WP_341425712.1">
    <property type="nucleotide sequence ID" value="NZ_JBBUTG010000005.1"/>
</dbReference>
<dbReference type="EMBL" id="JBBUTG010000005">
    <property type="protein sequence ID" value="MEK8031336.1"/>
    <property type="molecule type" value="Genomic_DNA"/>
</dbReference>
<keyword evidence="3" id="KW-0677">Repeat</keyword>
<evidence type="ECO:0000256" key="2">
    <source>
        <dbReference type="ARBA" id="ARBA00009646"/>
    </source>
</evidence>
<name>A0ABU9BNI6_9BURK</name>
<feature type="compositionally biased region" description="Polar residues" evidence="5">
    <location>
        <begin position="245"/>
        <end position="256"/>
    </location>
</feature>
<dbReference type="InterPro" id="IPR051407">
    <property type="entry name" value="Bact_OM_lipoprot/Surf_antigen"/>
</dbReference>
<evidence type="ECO:0000256" key="3">
    <source>
        <dbReference type="ARBA" id="ARBA00022737"/>
    </source>
</evidence>
<dbReference type="Pfam" id="PF00030">
    <property type="entry name" value="Crystall"/>
    <property type="match status" value="1"/>
</dbReference>
<dbReference type="InterPro" id="IPR008816">
    <property type="entry name" value="Gly_zipper_2TM_dom"/>
</dbReference>
<dbReference type="InterPro" id="IPR011024">
    <property type="entry name" value="G_crystallin-like"/>
</dbReference>
<reference evidence="8 9" key="1">
    <citation type="submission" date="2024-04" db="EMBL/GenBank/DDBJ databases">
        <title>Novel species of the genus Ideonella isolated from streams.</title>
        <authorList>
            <person name="Lu H."/>
        </authorList>
    </citation>
    <scope>NUCLEOTIDE SEQUENCE [LARGE SCALE GENOMIC DNA]</scope>
    <source>
        <strain evidence="8 9">DXS29W</strain>
    </source>
</reference>
<keyword evidence="6" id="KW-0732">Signal</keyword>
<organism evidence="8 9">
    <name type="scientific">Ideonella lacteola</name>
    <dbReference type="NCBI Taxonomy" id="2984193"/>
    <lineage>
        <taxon>Bacteria</taxon>
        <taxon>Pseudomonadati</taxon>
        <taxon>Pseudomonadota</taxon>
        <taxon>Betaproteobacteria</taxon>
        <taxon>Burkholderiales</taxon>
        <taxon>Sphaerotilaceae</taxon>
        <taxon>Ideonella</taxon>
    </lineage>
</organism>
<accession>A0ABU9BNI6</accession>
<dbReference type="PROSITE" id="PS50915">
    <property type="entry name" value="CRYSTALLIN_BETA_GAMMA"/>
    <property type="match status" value="1"/>
</dbReference>
<feature type="domain" description="Beta/gamma crystallin 'Greek key'" evidence="7">
    <location>
        <begin position="64"/>
        <end position="105"/>
    </location>
</feature>
<keyword evidence="9" id="KW-1185">Reference proteome</keyword>
<dbReference type="Pfam" id="PF05433">
    <property type="entry name" value="Rick_17kDa_Anti"/>
    <property type="match status" value="1"/>
</dbReference>
<evidence type="ECO:0000313" key="9">
    <source>
        <dbReference type="Proteomes" id="UP001371218"/>
    </source>
</evidence>
<proteinExistence type="inferred from homology"/>
<feature type="region of interest" description="Disordered" evidence="5">
    <location>
        <begin position="245"/>
        <end position="265"/>
    </location>
</feature>